<evidence type="ECO:0000256" key="10">
    <source>
        <dbReference type="ARBA" id="ARBA00022729"/>
    </source>
</evidence>
<dbReference type="Gene3D" id="3.40.390.10">
    <property type="entry name" value="Collagenase (Catalytic Domain)"/>
    <property type="match status" value="1"/>
</dbReference>
<dbReference type="PROSITE" id="PS51864">
    <property type="entry name" value="ASTACIN"/>
    <property type="match status" value="1"/>
</dbReference>
<dbReference type="SUPFAM" id="SSF55486">
    <property type="entry name" value="Metalloproteases ('zincins'), catalytic domain"/>
    <property type="match status" value="1"/>
</dbReference>
<keyword evidence="6" id="KW-0597">Phosphoprotein</keyword>
<dbReference type="GO" id="GO:0005886">
    <property type="term" value="C:plasma membrane"/>
    <property type="evidence" value="ECO:0007669"/>
    <property type="project" value="UniProtKB-SubCell"/>
</dbReference>
<dbReference type="PANTHER" id="PTHR10127:SF814">
    <property type="entry name" value="MEPRIN A SUBUNIT BETA"/>
    <property type="match status" value="1"/>
</dbReference>
<evidence type="ECO:0000256" key="7">
    <source>
        <dbReference type="ARBA" id="ARBA00022670"/>
    </source>
</evidence>
<dbReference type="SMART" id="SM00137">
    <property type="entry name" value="MAM"/>
    <property type="match status" value="1"/>
</dbReference>
<dbReference type="SUPFAM" id="SSF49899">
    <property type="entry name" value="Concanavalin A-like lectins/glucanases"/>
    <property type="match status" value="1"/>
</dbReference>
<evidence type="ECO:0000256" key="3">
    <source>
        <dbReference type="ARBA" id="ARBA00022475"/>
    </source>
</evidence>
<dbReference type="CDD" id="cd06263">
    <property type="entry name" value="MAM"/>
    <property type="match status" value="1"/>
</dbReference>
<evidence type="ECO:0000256" key="18">
    <source>
        <dbReference type="ARBA" id="ARBA00023180"/>
    </source>
</evidence>
<evidence type="ECO:0000256" key="2">
    <source>
        <dbReference type="ARBA" id="ARBA00004613"/>
    </source>
</evidence>
<evidence type="ECO:0000256" key="11">
    <source>
        <dbReference type="ARBA" id="ARBA00022801"/>
    </source>
</evidence>
<dbReference type="Proteomes" id="UP000527232">
    <property type="component" value="Unassembled WGS sequence"/>
</dbReference>
<feature type="non-terminal residue" evidence="32">
    <location>
        <position position="709"/>
    </location>
</feature>
<dbReference type="PROSITE" id="PS50144">
    <property type="entry name" value="MATH"/>
    <property type="match status" value="1"/>
</dbReference>
<gene>
    <name evidence="32" type="primary">Mep1b</name>
    <name evidence="32" type="ORF">HYDTET_R05484</name>
</gene>
<comment type="subcellular location">
    <subcellularLocation>
        <location evidence="1">Cell membrane</location>
        <topology evidence="1">Single-pass type I membrane protein</topology>
    </subcellularLocation>
    <subcellularLocation>
        <location evidence="2">Secreted</location>
    </subcellularLocation>
</comment>
<evidence type="ECO:0000256" key="4">
    <source>
        <dbReference type="ARBA" id="ARBA00022525"/>
    </source>
</evidence>
<dbReference type="Pfam" id="PF00008">
    <property type="entry name" value="EGF"/>
    <property type="match status" value="1"/>
</dbReference>
<dbReference type="Gene3D" id="2.60.120.200">
    <property type="match status" value="1"/>
</dbReference>
<dbReference type="SUPFAM" id="SSF49599">
    <property type="entry name" value="TRAF domain-like"/>
    <property type="match status" value="1"/>
</dbReference>
<dbReference type="FunFam" id="2.10.25.10:FF:000363">
    <property type="entry name" value="Meprin A subunit"/>
    <property type="match status" value="1"/>
</dbReference>
<evidence type="ECO:0000256" key="5">
    <source>
        <dbReference type="ARBA" id="ARBA00022536"/>
    </source>
</evidence>
<evidence type="ECO:0000256" key="19">
    <source>
        <dbReference type="ARBA" id="ARBA00023198"/>
    </source>
</evidence>
<evidence type="ECO:0000256" key="12">
    <source>
        <dbReference type="ARBA" id="ARBA00022833"/>
    </source>
</evidence>
<evidence type="ECO:0000256" key="20">
    <source>
        <dbReference type="ARBA" id="ARBA00051946"/>
    </source>
</evidence>
<evidence type="ECO:0000256" key="26">
    <source>
        <dbReference type="RuleBase" id="RU361183"/>
    </source>
</evidence>
<evidence type="ECO:0000256" key="8">
    <source>
        <dbReference type="ARBA" id="ARBA00022692"/>
    </source>
</evidence>
<keyword evidence="4" id="KW-0964">Secreted</keyword>
<dbReference type="EC" id="3.4.24.-" evidence="26"/>
<evidence type="ECO:0000259" key="28">
    <source>
        <dbReference type="PROSITE" id="PS50026"/>
    </source>
</evidence>
<keyword evidence="13 27" id="KW-1133">Transmembrane helix</keyword>
<keyword evidence="3" id="KW-1003">Cell membrane</keyword>
<feature type="signal peptide" evidence="26">
    <location>
        <begin position="1"/>
        <end position="21"/>
    </location>
</feature>
<evidence type="ECO:0000256" key="21">
    <source>
        <dbReference type="ARBA" id="ARBA00061743"/>
    </source>
</evidence>
<dbReference type="FunFam" id="3.40.390.10:FF:000015">
    <property type="entry name" value="Meprin A subunit"/>
    <property type="match status" value="1"/>
</dbReference>
<keyword evidence="18" id="KW-0325">Glycoprotein</keyword>
<dbReference type="FunFam" id="2.60.120.200:FF:000037">
    <property type="entry name" value="Meprin A subunit"/>
    <property type="match status" value="1"/>
</dbReference>
<dbReference type="CDD" id="cd00054">
    <property type="entry name" value="EGF_CA"/>
    <property type="match status" value="1"/>
</dbReference>
<dbReference type="SMART" id="SM00061">
    <property type="entry name" value="MATH"/>
    <property type="match status" value="1"/>
</dbReference>
<proteinExistence type="predicted"/>
<evidence type="ECO:0000259" key="29">
    <source>
        <dbReference type="PROSITE" id="PS50060"/>
    </source>
</evidence>
<keyword evidence="7 25" id="KW-0645">Protease</keyword>
<dbReference type="GO" id="GO:0006954">
    <property type="term" value="P:inflammatory response"/>
    <property type="evidence" value="ECO:0007669"/>
    <property type="project" value="UniProtKB-KW"/>
</dbReference>
<evidence type="ECO:0000256" key="27">
    <source>
        <dbReference type="SAM" id="Phobius"/>
    </source>
</evidence>
<feature type="domain" description="MATH" evidence="30">
    <location>
        <begin position="428"/>
        <end position="595"/>
    </location>
</feature>
<dbReference type="AlphaFoldDB" id="A0A7K9M9Q2"/>
<evidence type="ECO:0000256" key="17">
    <source>
        <dbReference type="ARBA" id="ARBA00023157"/>
    </source>
</evidence>
<sequence>ASCISRCAFLIISFLLPPPQPAPETTEIDIDGGIDQDIFDINEALGLDLFEGDIKLDGMQERNSIIGDNYRWPHVIPYILDDSLEMNAKGLILKAFEQYRLKTCIDFKPWEGEKNYISVFKGSGCWSAVGNLQQGLQELSIGANCDRIGTIQHEFLHALGFWHEQSRSDRDDYVSIIQDRILPGKEHNFKKYDDKTSDSLNVPYDYTSVMHYSQNAFRNGTEPTIITNIPDFMDVIGQRMDFSDYDLQKLNRLYNCSSSLSFMDTCSFELENICGMIQSSDDNSDWQRLSQVPAGPNTDHTNMGECKDSGYFMHFNTSAGADGSTAILESRILYPKRGFQCLQFYFYNSGHESDCLYVWVREYTSAHPNGTLRFIEEIKGSPTTYWQLHHVSLNVTSKFRVVFQGMRGSGLSNGGLSIDDINLSETQCPHHVWHIRNFTHLLNTSPAGAAGRIYSPPFYSRKGYAFQVSLYINGTTDNPFNLAMYLHLISGANDDQLQWPCAWQQGTIILLDQHPDIRRRMSNQRSITTDPLKLTDSSSIYFWDRPDKVGSIASFPNGTTFMRGPGSGTHAFLTHQRLKSRNFIKEDGVYILLTMEDISHLLSTQPSVSPTFVSKIEVPDSCPDNPCENGGVCVIVDREPVCRCPAGDNWWYMGEKCERKGSTQENTIIAASSTIAVFVVMLIVTITTAVCLKKKYSQGEENGESLTLE</sequence>
<dbReference type="Pfam" id="PF00629">
    <property type="entry name" value="MAM"/>
    <property type="match status" value="1"/>
</dbReference>
<dbReference type="SUPFAM" id="SSF57196">
    <property type="entry name" value="EGF/Laminin"/>
    <property type="match status" value="1"/>
</dbReference>
<dbReference type="PIRSF" id="PIRSF001196">
    <property type="entry name" value="Meprin"/>
    <property type="match status" value="1"/>
</dbReference>
<comment type="cofactor">
    <cofactor evidence="25 26">
        <name>Zn(2+)</name>
        <dbReference type="ChEBI" id="CHEBI:29105"/>
    </cofactor>
    <text evidence="25 26">Binds 1 zinc ion per subunit.</text>
</comment>
<dbReference type="InterPro" id="IPR008974">
    <property type="entry name" value="TRAF-like"/>
</dbReference>
<keyword evidence="16" id="KW-0865">Zymogen</keyword>
<evidence type="ECO:0000313" key="32">
    <source>
        <dbReference type="EMBL" id="NXH71194.1"/>
    </source>
</evidence>
<evidence type="ECO:0000256" key="23">
    <source>
        <dbReference type="PIRSR" id="PIRSR001196-2"/>
    </source>
</evidence>
<comment type="caution">
    <text evidence="32">The sequence shown here is derived from an EMBL/GenBank/DDBJ whole genome shotgun (WGS) entry which is preliminary data.</text>
</comment>
<dbReference type="Gene3D" id="2.60.210.10">
    <property type="entry name" value="Apoptosis, Tumor Necrosis Factor Receptor Associated Protein 2, Chain A"/>
    <property type="match status" value="1"/>
</dbReference>
<dbReference type="PRINTS" id="PR00480">
    <property type="entry name" value="ASTACIN"/>
</dbReference>
<keyword evidence="19" id="KW-0395">Inflammatory response</keyword>
<dbReference type="InterPro" id="IPR034038">
    <property type="entry name" value="ZnMP_meprin"/>
</dbReference>
<dbReference type="GO" id="GO:0005576">
    <property type="term" value="C:extracellular region"/>
    <property type="evidence" value="ECO:0007669"/>
    <property type="project" value="UniProtKB-SubCell"/>
</dbReference>
<dbReference type="InterPro" id="IPR001506">
    <property type="entry name" value="Peptidase_M12A"/>
</dbReference>
<protein>
    <recommendedName>
        <fullName evidence="26">Metalloendopeptidase</fullName>
        <ecNumber evidence="26">3.4.24.-</ecNumber>
    </recommendedName>
</protein>
<dbReference type="InterPro" id="IPR013320">
    <property type="entry name" value="ConA-like_dom_sf"/>
</dbReference>
<dbReference type="PROSITE" id="PS00740">
    <property type="entry name" value="MAM_1"/>
    <property type="match status" value="1"/>
</dbReference>
<dbReference type="InterPro" id="IPR000742">
    <property type="entry name" value="EGF"/>
</dbReference>
<organism evidence="32 33">
    <name type="scientific">Oceanodroma tethys</name>
    <name type="common">Wedge-rumped storm-petrel</name>
    <name type="synonym">Hydrobates tethys</name>
    <dbReference type="NCBI Taxonomy" id="79633"/>
    <lineage>
        <taxon>Eukaryota</taxon>
        <taxon>Metazoa</taxon>
        <taxon>Chordata</taxon>
        <taxon>Craniata</taxon>
        <taxon>Vertebrata</taxon>
        <taxon>Euteleostomi</taxon>
        <taxon>Archelosauria</taxon>
        <taxon>Archosauria</taxon>
        <taxon>Dinosauria</taxon>
        <taxon>Saurischia</taxon>
        <taxon>Theropoda</taxon>
        <taxon>Coelurosauria</taxon>
        <taxon>Aves</taxon>
        <taxon>Neognathae</taxon>
        <taxon>Neoaves</taxon>
        <taxon>Aequornithes</taxon>
        <taxon>Procellariiformes</taxon>
        <taxon>Hydrobatidae</taxon>
        <taxon>Oceanodroma</taxon>
    </lineage>
</organism>
<dbReference type="PROSITE" id="PS50026">
    <property type="entry name" value="EGF_3"/>
    <property type="match status" value="1"/>
</dbReference>
<evidence type="ECO:0000256" key="9">
    <source>
        <dbReference type="ARBA" id="ARBA00022723"/>
    </source>
</evidence>
<feature type="binding site" evidence="23 25">
    <location>
        <position position="157"/>
    </location>
    <ligand>
        <name>Zn(2+)</name>
        <dbReference type="ChEBI" id="CHEBI:29105"/>
        <note>catalytic</note>
    </ligand>
</feature>
<comment type="catalytic activity">
    <reaction evidence="20">
        <text>Hydrolysis of proteins, including azocasein, and peptides. Hydrolysis of 5-His-|-Leu-6, 6-Leu-|-Cys-7, 14-Ala-|-Leu-15 and 19-Cys-|-Gly-20 bonds in insulin B chain.</text>
        <dbReference type="EC" id="3.4.24.63"/>
    </reaction>
</comment>
<dbReference type="PRINTS" id="PR00020">
    <property type="entry name" value="MAMDOMAIN"/>
</dbReference>
<feature type="non-terminal residue" evidence="32">
    <location>
        <position position="1"/>
    </location>
</feature>
<dbReference type="Gene3D" id="2.10.25.10">
    <property type="entry name" value="Laminin"/>
    <property type="match status" value="1"/>
</dbReference>
<dbReference type="GO" id="GO:0006508">
    <property type="term" value="P:proteolysis"/>
    <property type="evidence" value="ECO:0007669"/>
    <property type="project" value="UniProtKB-KW"/>
</dbReference>
<evidence type="ECO:0000256" key="16">
    <source>
        <dbReference type="ARBA" id="ARBA00023145"/>
    </source>
</evidence>
<keyword evidence="5 24" id="KW-0245">EGF-like domain</keyword>
<evidence type="ECO:0000256" key="13">
    <source>
        <dbReference type="ARBA" id="ARBA00022989"/>
    </source>
</evidence>
<dbReference type="InterPro" id="IPR002083">
    <property type="entry name" value="MATH/TRAF_dom"/>
</dbReference>
<dbReference type="InterPro" id="IPR008294">
    <property type="entry name" value="Meprin"/>
</dbReference>
<dbReference type="InterPro" id="IPR024079">
    <property type="entry name" value="MetalloPept_cat_dom_sf"/>
</dbReference>
<dbReference type="InterPro" id="IPR000998">
    <property type="entry name" value="MAM_dom"/>
</dbReference>
<keyword evidence="11 25" id="KW-0378">Hydrolase</keyword>
<feature type="chain" id="PRO_5029950002" description="Metalloendopeptidase" evidence="26">
    <location>
        <begin position="22"/>
        <end position="709"/>
    </location>
</feature>
<feature type="domain" description="Peptidase M12A" evidence="31">
    <location>
        <begin position="63"/>
        <end position="257"/>
    </location>
</feature>
<dbReference type="GO" id="GO:0004222">
    <property type="term" value="F:metalloendopeptidase activity"/>
    <property type="evidence" value="ECO:0007669"/>
    <property type="project" value="UniProtKB-UniRule"/>
</dbReference>
<evidence type="ECO:0000256" key="25">
    <source>
        <dbReference type="PROSITE-ProRule" id="PRU01211"/>
    </source>
</evidence>
<feature type="binding site" evidence="23 25">
    <location>
        <position position="153"/>
    </location>
    <ligand>
        <name>Zn(2+)</name>
        <dbReference type="ChEBI" id="CHEBI:29105"/>
        <note>catalytic</note>
    </ligand>
</feature>
<keyword evidence="12 23" id="KW-0862">Zinc</keyword>
<keyword evidence="9 23" id="KW-0479">Metal-binding</keyword>
<evidence type="ECO:0000256" key="24">
    <source>
        <dbReference type="PROSITE-ProRule" id="PRU00076"/>
    </source>
</evidence>
<dbReference type="Pfam" id="PF01400">
    <property type="entry name" value="Astacin"/>
    <property type="match status" value="1"/>
</dbReference>
<dbReference type="FunFam" id="2.60.210.10:FF:000009">
    <property type="entry name" value="Meprin A subunit"/>
    <property type="match status" value="1"/>
</dbReference>
<evidence type="ECO:0000259" key="30">
    <source>
        <dbReference type="PROSITE" id="PS50144"/>
    </source>
</evidence>
<evidence type="ECO:0000259" key="31">
    <source>
        <dbReference type="PROSITE" id="PS51864"/>
    </source>
</evidence>
<evidence type="ECO:0000256" key="15">
    <source>
        <dbReference type="ARBA" id="ARBA00023136"/>
    </source>
</evidence>
<keyword evidence="33" id="KW-1185">Reference proteome</keyword>
<name>A0A7K9M9Q2_OCETE</name>
<dbReference type="SMART" id="SM00235">
    <property type="entry name" value="ZnMc"/>
    <property type="match status" value="1"/>
</dbReference>
<dbReference type="Pfam" id="PF22486">
    <property type="entry name" value="MATH_2"/>
    <property type="match status" value="1"/>
</dbReference>
<accession>A0A7K9M9Q2</accession>
<evidence type="ECO:0000256" key="22">
    <source>
        <dbReference type="PIRSR" id="PIRSR001196-1"/>
    </source>
</evidence>
<evidence type="ECO:0000256" key="6">
    <source>
        <dbReference type="ARBA" id="ARBA00022553"/>
    </source>
</evidence>
<dbReference type="PANTHER" id="PTHR10127">
    <property type="entry name" value="DISCOIDIN, CUB, EGF, LAMININ , AND ZINC METALLOPROTEASE DOMAIN CONTAINING"/>
    <property type="match status" value="1"/>
</dbReference>
<keyword evidence="17" id="KW-1015">Disulfide bond</keyword>
<keyword evidence="8 27" id="KW-0812">Transmembrane</keyword>
<feature type="domain" description="EGF-like" evidence="28">
    <location>
        <begin position="618"/>
        <end position="658"/>
    </location>
</feature>
<dbReference type="GO" id="GO:0008270">
    <property type="term" value="F:zinc ion binding"/>
    <property type="evidence" value="ECO:0007669"/>
    <property type="project" value="UniProtKB-UniRule"/>
</dbReference>
<dbReference type="OrthoDB" id="291007at2759"/>
<dbReference type="InterPro" id="IPR006026">
    <property type="entry name" value="Peptidase_Metallo"/>
</dbReference>
<feature type="active site" evidence="22 25">
    <location>
        <position position="154"/>
    </location>
</feature>
<keyword evidence="15 27" id="KW-0472">Membrane</keyword>
<comment type="caution">
    <text evidence="24">Lacks conserved residue(s) required for the propagation of feature annotation.</text>
</comment>
<evidence type="ECO:0000256" key="1">
    <source>
        <dbReference type="ARBA" id="ARBA00004251"/>
    </source>
</evidence>
<evidence type="ECO:0000256" key="14">
    <source>
        <dbReference type="ARBA" id="ARBA00023049"/>
    </source>
</evidence>
<comment type="subunit">
    <text evidence="21">Homotetramer consisting of disulfide-linked beta subunits, or heterotetramer of two alpha and two beta subunits formed by non-covalent association of two disulfide-linked heterodimers. Interacts with MBL2 through its carbohydrate moiety. This interaction may inhibit its catalytic activity. Interacts with TSPAN8.</text>
</comment>
<keyword evidence="14 25" id="KW-0482">Metalloprotease</keyword>
<dbReference type="PROSITE" id="PS50060">
    <property type="entry name" value="MAM_2"/>
    <property type="match status" value="1"/>
</dbReference>
<reference evidence="32 33" key="1">
    <citation type="submission" date="2019-09" db="EMBL/GenBank/DDBJ databases">
        <title>Bird 10,000 Genomes (B10K) Project - Family phase.</title>
        <authorList>
            <person name="Zhang G."/>
        </authorList>
    </citation>
    <scope>NUCLEOTIDE SEQUENCE [LARGE SCALE GENOMIC DNA]</scope>
    <source>
        <strain evidence="32">B10K-DU-001-32</strain>
        <tissue evidence="32">Muscle</tissue>
    </source>
</reference>
<feature type="binding site" evidence="23 25">
    <location>
        <position position="163"/>
    </location>
    <ligand>
        <name>Zn(2+)</name>
        <dbReference type="ChEBI" id="CHEBI:29105"/>
        <note>catalytic</note>
    </ligand>
</feature>
<dbReference type="EMBL" id="VWZR01007874">
    <property type="protein sequence ID" value="NXH71194.1"/>
    <property type="molecule type" value="Genomic_DNA"/>
</dbReference>
<feature type="transmembrane region" description="Helical" evidence="27">
    <location>
        <begin position="668"/>
        <end position="692"/>
    </location>
</feature>
<feature type="domain" description="MAM" evidence="29">
    <location>
        <begin position="264"/>
        <end position="430"/>
    </location>
</feature>
<evidence type="ECO:0000313" key="33">
    <source>
        <dbReference type="Proteomes" id="UP000527232"/>
    </source>
</evidence>
<dbReference type="CDD" id="cd04282">
    <property type="entry name" value="ZnMc_meprin"/>
    <property type="match status" value="1"/>
</dbReference>
<feature type="binding site" evidence="23">
    <location>
        <position position="53"/>
    </location>
    <ligand>
        <name>Zn(2+)</name>
        <dbReference type="ChEBI" id="CHEBI:29105"/>
        <note>catalytic</note>
    </ligand>
</feature>
<keyword evidence="10 26" id="KW-0732">Signal</keyword>